<evidence type="ECO:0000256" key="5">
    <source>
        <dbReference type="ARBA" id="ARBA00022989"/>
    </source>
</evidence>
<protein>
    <recommendedName>
        <fullName evidence="10">Glycerol-3-phosphate acyltransferase</fullName>
    </recommendedName>
    <alternativeName>
        <fullName evidence="10">Acyl-PO4 G3P acyltransferase</fullName>
    </alternativeName>
    <alternativeName>
        <fullName evidence="10">Acyl-phosphate--glycerol-3-phosphate acyltransferase</fullName>
    </alternativeName>
    <alternativeName>
        <fullName evidence="10">G3P acyltransferase</fullName>
        <shortName evidence="10">GPAT</shortName>
        <ecNumber evidence="10">2.3.1.275</ecNumber>
    </alternativeName>
    <alternativeName>
        <fullName evidence="10">Lysophosphatidic acid synthase</fullName>
        <shortName evidence="10">LPA synthase</shortName>
    </alternativeName>
</protein>
<keyword evidence="9 10" id="KW-1208">Phospholipid metabolism</keyword>
<evidence type="ECO:0000256" key="8">
    <source>
        <dbReference type="ARBA" id="ARBA00023209"/>
    </source>
</evidence>
<keyword evidence="12" id="KW-1185">Reference proteome</keyword>
<dbReference type="OrthoDB" id="9777124at2"/>
<evidence type="ECO:0000256" key="2">
    <source>
        <dbReference type="ARBA" id="ARBA00022516"/>
    </source>
</evidence>
<comment type="pathway">
    <text evidence="10">Lipid metabolism; phospholipid metabolism.</text>
</comment>
<comment type="similarity">
    <text evidence="10">Belongs to the PlsY family.</text>
</comment>
<dbReference type="GO" id="GO:0043772">
    <property type="term" value="F:acyl-phosphate glycerol-3-phosphate acyltransferase activity"/>
    <property type="evidence" value="ECO:0007669"/>
    <property type="project" value="UniProtKB-UniRule"/>
</dbReference>
<keyword evidence="5 10" id="KW-1133">Transmembrane helix</keyword>
<comment type="caution">
    <text evidence="11">The sequence shown here is derived from an EMBL/GenBank/DDBJ whole genome shotgun (WGS) entry which is preliminary data.</text>
</comment>
<keyword evidence="2 10" id="KW-0444">Lipid biosynthesis</keyword>
<dbReference type="Proteomes" id="UP000261011">
    <property type="component" value="Unassembled WGS sequence"/>
</dbReference>
<reference evidence="11 12" key="1">
    <citation type="submission" date="2018-08" db="EMBL/GenBank/DDBJ databases">
        <title>A genome reference for cultivated species of the human gut microbiota.</title>
        <authorList>
            <person name="Zou Y."/>
            <person name="Xue W."/>
            <person name="Luo G."/>
        </authorList>
    </citation>
    <scope>NUCLEOTIDE SEQUENCE [LARGE SCALE GENOMIC DNA]</scope>
    <source>
        <strain evidence="11 12">OF01-3</strain>
    </source>
</reference>
<gene>
    <name evidence="10 11" type="primary">plsY</name>
    <name evidence="11" type="ORF">DXA39_05030</name>
</gene>
<dbReference type="UniPathway" id="UPA00085"/>
<evidence type="ECO:0000256" key="4">
    <source>
        <dbReference type="ARBA" id="ARBA00022692"/>
    </source>
</evidence>
<evidence type="ECO:0000313" key="11">
    <source>
        <dbReference type="EMBL" id="RGB76534.1"/>
    </source>
</evidence>
<name>A0A3E2TK08_9FIRM</name>
<proteinExistence type="inferred from homology"/>
<keyword evidence="11" id="KW-0012">Acyltransferase</keyword>
<evidence type="ECO:0000313" key="12">
    <source>
        <dbReference type="Proteomes" id="UP000261011"/>
    </source>
</evidence>
<feature type="transmembrane region" description="Helical" evidence="10">
    <location>
        <begin position="155"/>
        <end position="173"/>
    </location>
</feature>
<dbReference type="PANTHER" id="PTHR30309:SF0">
    <property type="entry name" value="GLYCEROL-3-PHOSPHATE ACYLTRANSFERASE-RELATED"/>
    <property type="match status" value="1"/>
</dbReference>
<comment type="catalytic activity">
    <reaction evidence="10">
        <text>an acyl phosphate + sn-glycerol 3-phosphate = a 1-acyl-sn-glycero-3-phosphate + phosphate</text>
        <dbReference type="Rhea" id="RHEA:34075"/>
        <dbReference type="ChEBI" id="CHEBI:43474"/>
        <dbReference type="ChEBI" id="CHEBI:57597"/>
        <dbReference type="ChEBI" id="CHEBI:57970"/>
        <dbReference type="ChEBI" id="CHEBI:59918"/>
        <dbReference type="EC" id="2.3.1.275"/>
    </reaction>
</comment>
<evidence type="ECO:0000256" key="10">
    <source>
        <dbReference type="HAMAP-Rule" id="MF_01043"/>
    </source>
</evidence>
<evidence type="ECO:0000256" key="3">
    <source>
        <dbReference type="ARBA" id="ARBA00022679"/>
    </source>
</evidence>
<evidence type="ECO:0000256" key="1">
    <source>
        <dbReference type="ARBA" id="ARBA00022475"/>
    </source>
</evidence>
<dbReference type="GO" id="GO:0005886">
    <property type="term" value="C:plasma membrane"/>
    <property type="evidence" value="ECO:0007669"/>
    <property type="project" value="UniProtKB-SubCell"/>
</dbReference>
<comment type="subcellular location">
    <subcellularLocation>
        <location evidence="10">Cell membrane</location>
        <topology evidence="10">Multi-pass membrane protein</topology>
    </subcellularLocation>
</comment>
<accession>A0A3E2TK08</accession>
<dbReference type="PANTHER" id="PTHR30309">
    <property type="entry name" value="INNER MEMBRANE PROTEIN YGIH"/>
    <property type="match status" value="1"/>
</dbReference>
<dbReference type="HAMAP" id="MF_01043">
    <property type="entry name" value="PlsY"/>
    <property type="match status" value="1"/>
</dbReference>
<sequence>MIILVAIIAYILGSIPSGYIIGKTFFETDIRDLGSGNIGSTNALRNFGKRAGMATFILDILKGFLAVLIGNKLDGYNGMSIAFLFVVLGHMYSLFLHFKGGKGVATSFGALLYIDYKFALILIGIFALVVLISHIVSLGSLVATLAAAIGGYIKFGNAYVFWVLLIITVLIFYSHRSNIKRLVNKEEAKIF</sequence>
<evidence type="ECO:0000256" key="9">
    <source>
        <dbReference type="ARBA" id="ARBA00023264"/>
    </source>
</evidence>
<dbReference type="InterPro" id="IPR003811">
    <property type="entry name" value="G3P_acylTferase_PlsY"/>
</dbReference>
<keyword evidence="8 10" id="KW-0594">Phospholipid biosynthesis</keyword>
<keyword evidence="1 10" id="KW-1003">Cell membrane</keyword>
<keyword evidence="3 10" id="KW-0808">Transferase</keyword>
<dbReference type="EMBL" id="QVEU01000003">
    <property type="protein sequence ID" value="RGB76534.1"/>
    <property type="molecule type" value="Genomic_DNA"/>
</dbReference>
<dbReference type="EC" id="2.3.1.275" evidence="10"/>
<evidence type="ECO:0000256" key="6">
    <source>
        <dbReference type="ARBA" id="ARBA00023098"/>
    </source>
</evidence>
<feature type="transmembrane region" description="Helical" evidence="10">
    <location>
        <begin position="76"/>
        <end position="98"/>
    </location>
</feature>
<feature type="transmembrane region" description="Helical" evidence="10">
    <location>
        <begin position="51"/>
        <end position="70"/>
    </location>
</feature>
<dbReference type="SMART" id="SM01207">
    <property type="entry name" value="G3P_acyltransf"/>
    <property type="match status" value="1"/>
</dbReference>
<keyword evidence="4 10" id="KW-0812">Transmembrane</keyword>
<dbReference type="GO" id="GO:0008654">
    <property type="term" value="P:phospholipid biosynthetic process"/>
    <property type="evidence" value="ECO:0007669"/>
    <property type="project" value="UniProtKB-UniRule"/>
</dbReference>
<dbReference type="Pfam" id="PF02660">
    <property type="entry name" value="G3P_acyltransf"/>
    <property type="match status" value="1"/>
</dbReference>
<keyword evidence="6 10" id="KW-0443">Lipid metabolism</keyword>
<dbReference type="NCBIfam" id="TIGR00023">
    <property type="entry name" value="glycerol-3-phosphate 1-O-acyltransferase PlsY"/>
    <property type="match status" value="1"/>
</dbReference>
<keyword evidence="7 10" id="KW-0472">Membrane</keyword>
<evidence type="ECO:0000256" key="7">
    <source>
        <dbReference type="ARBA" id="ARBA00023136"/>
    </source>
</evidence>
<organism evidence="11 12">
    <name type="scientific">Anaerococcus nagyae</name>
    <dbReference type="NCBI Taxonomy" id="1755241"/>
    <lineage>
        <taxon>Bacteria</taxon>
        <taxon>Bacillati</taxon>
        <taxon>Bacillota</taxon>
        <taxon>Tissierellia</taxon>
        <taxon>Tissierellales</taxon>
        <taxon>Peptoniphilaceae</taxon>
        <taxon>Anaerococcus</taxon>
    </lineage>
</organism>
<dbReference type="RefSeq" id="WP_117521607.1">
    <property type="nucleotide sequence ID" value="NZ_AP031484.1"/>
</dbReference>
<comment type="function">
    <text evidence="10">Catalyzes the transfer of an acyl group from acyl-phosphate (acyl-PO(4)) to glycerol-3-phosphate (G3P) to form lysophosphatidic acid (LPA). This enzyme utilizes acyl-phosphate as fatty acyl donor, but not acyl-CoA or acyl-ACP.</text>
</comment>
<dbReference type="AlphaFoldDB" id="A0A3E2TK08"/>
<comment type="subunit">
    <text evidence="10">Probably interacts with PlsX.</text>
</comment>
<feature type="transmembrane region" description="Helical" evidence="10">
    <location>
        <begin position="118"/>
        <end position="149"/>
    </location>
</feature>